<dbReference type="SUPFAM" id="SSF89392">
    <property type="entry name" value="Prokaryotic lipoproteins and lipoprotein localization factors"/>
    <property type="match status" value="1"/>
</dbReference>
<dbReference type="CDD" id="cd16325">
    <property type="entry name" value="LolA"/>
    <property type="match status" value="1"/>
</dbReference>
<accession>A0A5J4R693</accession>
<sequence>MKRILCFLFTILFALSLKAQTSQTEPQKILDNASAAIRTGGGIKVDFIVKMFDESRLLEEMQGSIQLREEKILLKTDDTVIWFDGKTQWSYWAETEEVNVTTPTREELQSISPYVLLSAYQKGFECQKGSKTLFQGKPINEVLLTAAANNRQDILRARLYILKETYQLVFIELEQQGGSRSEITVTGYQTKKNYDDALFRFSTKEYPNAEIIDLR</sequence>
<dbReference type="PANTHER" id="PTHR35869">
    <property type="entry name" value="OUTER-MEMBRANE LIPOPROTEIN CARRIER PROTEIN"/>
    <property type="match status" value="1"/>
</dbReference>
<gene>
    <name evidence="1" type="ORF">EZS27_021557</name>
</gene>
<dbReference type="Pfam" id="PF16584">
    <property type="entry name" value="LolA_2"/>
    <property type="match status" value="1"/>
</dbReference>
<dbReference type="InterPro" id="IPR004564">
    <property type="entry name" value="OM_lipoprot_carrier_LolA-like"/>
</dbReference>
<reference evidence="1" key="1">
    <citation type="submission" date="2019-03" db="EMBL/GenBank/DDBJ databases">
        <title>Single cell metagenomics reveals metabolic interactions within the superorganism composed of flagellate Streblomastix strix and complex community of Bacteroidetes bacteria on its surface.</title>
        <authorList>
            <person name="Treitli S.C."/>
            <person name="Kolisko M."/>
            <person name="Husnik F."/>
            <person name="Keeling P."/>
            <person name="Hampl V."/>
        </authorList>
    </citation>
    <scope>NUCLEOTIDE SEQUENCE</scope>
    <source>
        <strain evidence="1">STM</strain>
    </source>
</reference>
<dbReference type="Gene3D" id="2.50.20.10">
    <property type="entry name" value="Lipoprotein localisation LolA/LolB/LppX"/>
    <property type="match status" value="1"/>
</dbReference>
<protein>
    <submittedName>
        <fullName evidence="1">Outer-membrane lipoprotein carrier protein</fullName>
    </submittedName>
</protein>
<proteinExistence type="predicted"/>
<dbReference type="EMBL" id="SNRY01001613">
    <property type="protein sequence ID" value="KAA6329657.1"/>
    <property type="molecule type" value="Genomic_DNA"/>
</dbReference>
<dbReference type="InterPro" id="IPR029046">
    <property type="entry name" value="LolA/LolB/LppX"/>
</dbReference>
<keyword evidence="1" id="KW-0449">Lipoprotein</keyword>
<name>A0A5J4R693_9ZZZZ</name>
<dbReference type="PANTHER" id="PTHR35869:SF1">
    <property type="entry name" value="OUTER-MEMBRANE LIPOPROTEIN CARRIER PROTEIN"/>
    <property type="match status" value="1"/>
</dbReference>
<comment type="caution">
    <text evidence="1">The sequence shown here is derived from an EMBL/GenBank/DDBJ whole genome shotgun (WGS) entry which is preliminary data.</text>
</comment>
<organism evidence="1">
    <name type="scientific">termite gut metagenome</name>
    <dbReference type="NCBI Taxonomy" id="433724"/>
    <lineage>
        <taxon>unclassified sequences</taxon>
        <taxon>metagenomes</taxon>
        <taxon>organismal metagenomes</taxon>
    </lineage>
</organism>
<dbReference type="AlphaFoldDB" id="A0A5J4R693"/>
<evidence type="ECO:0000313" key="1">
    <source>
        <dbReference type="EMBL" id="KAA6329657.1"/>
    </source>
</evidence>